<proteinExistence type="predicted"/>
<sequence>MSSQRPGQGHQGSSRLPRTTTPNQAEVMAQLKAQPSEVVIERKREELEYQCRNVQAKLQAIQKHLHSEGKLSGESANVFEGKLQALTDSTKHMYLLGHDMGVQLSKARRLIKHLAADNEGLRQNVQDFKEVLQEKHALIASYQQKDESEDASLVEELRELLARSEAERQTLQLQLEGKRSLWMRTHTDHQEQAAALAASGPSAQQIALRPKGQLAHTAPREAEDWEPEFSRLFTMVKGYCKLFENSPVPIAHLENHVRTRAADLWNHMARILHPADLKVGEKYLGLAIRNDAYRQHLLTRVILQYLVNSLFSPEGWEGFSPDLDAELKDLSRKLMGGRGVQVYKSHERQALLDRRTSLVSQILASEHGEAFQSDKKAYHTSCIQTMISPFTSAGNTFEDVAGLVNRAWVLSREMWLSGLMFIFTWNDPGAKFSPESHLAIADNSSAVKGTHGWKIKLAVTPSVVVREDRNMTIKTTPILKSKVLVN</sequence>
<dbReference type="Proteomes" id="UP001302126">
    <property type="component" value="Unassembled WGS sequence"/>
</dbReference>
<evidence type="ECO:0000313" key="3">
    <source>
        <dbReference type="EMBL" id="KAK4188822.1"/>
    </source>
</evidence>
<evidence type="ECO:0000313" key="4">
    <source>
        <dbReference type="Proteomes" id="UP001302126"/>
    </source>
</evidence>
<reference evidence="3" key="1">
    <citation type="journal article" date="2023" name="Mol. Phylogenet. Evol.">
        <title>Genome-scale phylogeny and comparative genomics of the fungal order Sordariales.</title>
        <authorList>
            <person name="Hensen N."/>
            <person name="Bonometti L."/>
            <person name="Westerberg I."/>
            <person name="Brannstrom I.O."/>
            <person name="Guillou S."/>
            <person name="Cros-Aarteil S."/>
            <person name="Calhoun S."/>
            <person name="Haridas S."/>
            <person name="Kuo A."/>
            <person name="Mondo S."/>
            <person name="Pangilinan J."/>
            <person name="Riley R."/>
            <person name="LaButti K."/>
            <person name="Andreopoulos B."/>
            <person name="Lipzen A."/>
            <person name="Chen C."/>
            <person name="Yan M."/>
            <person name="Daum C."/>
            <person name="Ng V."/>
            <person name="Clum A."/>
            <person name="Steindorff A."/>
            <person name="Ohm R.A."/>
            <person name="Martin F."/>
            <person name="Silar P."/>
            <person name="Natvig D.O."/>
            <person name="Lalanne C."/>
            <person name="Gautier V."/>
            <person name="Ament-Velasquez S.L."/>
            <person name="Kruys A."/>
            <person name="Hutchinson M.I."/>
            <person name="Powell A.J."/>
            <person name="Barry K."/>
            <person name="Miller A.N."/>
            <person name="Grigoriev I.V."/>
            <person name="Debuchy R."/>
            <person name="Gladieux P."/>
            <person name="Hiltunen Thoren M."/>
            <person name="Johannesson H."/>
        </authorList>
    </citation>
    <scope>NUCLEOTIDE SEQUENCE</scope>
    <source>
        <strain evidence="3">PSN309</strain>
    </source>
</reference>
<dbReference type="EMBL" id="MU864383">
    <property type="protein sequence ID" value="KAK4188822.1"/>
    <property type="molecule type" value="Genomic_DNA"/>
</dbReference>
<keyword evidence="1" id="KW-0175">Coiled coil</keyword>
<evidence type="ECO:0000256" key="1">
    <source>
        <dbReference type="SAM" id="Coils"/>
    </source>
</evidence>
<protein>
    <submittedName>
        <fullName evidence="3">Uncharacterized protein</fullName>
    </submittedName>
</protein>
<feature type="coiled-coil region" evidence="1">
    <location>
        <begin position="104"/>
        <end position="181"/>
    </location>
</feature>
<feature type="region of interest" description="Disordered" evidence="2">
    <location>
        <begin position="1"/>
        <end position="24"/>
    </location>
</feature>
<accession>A0AAN6WYG6</accession>
<evidence type="ECO:0000256" key="2">
    <source>
        <dbReference type="SAM" id="MobiDB-lite"/>
    </source>
</evidence>
<keyword evidence="4" id="KW-1185">Reference proteome</keyword>
<comment type="caution">
    <text evidence="3">The sequence shown here is derived from an EMBL/GenBank/DDBJ whole genome shotgun (WGS) entry which is preliminary data.</text>
</comment>
<gene>
    <name evidence="3" type="ORF">QBC35DRAFT_548451</name>
</gene>
<organism evidence="3 4">
    <name type="scientific">Podospora australis</name>
    <dbReference type="NCBI Taxonomy" id="1536484"/>
    <lineage>
        <taxon>Eukaryota</taxon>
        <taxon>Fungi</taxon>
        <taxon>Dikarya</taxon>
        <taxon>Ascomycota</taxon>
        <taxon>Pezizomycotina</taxon>
        <taxon>Sordariomycetes</taxon>
        <taxon>Sordariomycetidae</taxon>
        <taxon>Sordariales</taxon>
        <taxon>Podosporaceae</taxon>
        <taxon>Podospora</taxon>
    </lineage>
</organism>
<reference evidence="3" key="2">
    <citation type="submission" date="2023-05" db="EMBL/GenBank/DDBJ databases">
        <authorList>
            <consortium name="Lawrence Berkeley National Laboratory"/>
            <person name="Steindorff A."/>
            <person name="Hensen N."/>
            <person name="Bonometti L."/>
            <person name="Westerberg I."/>
            <person name="Brannstrom I.O."/>
            <person name="Guillou S."/>
            <person name="Cros-Aarteil S."/>
            <person name="Calhoun S."/>
            <person name="Haridas S."/>
            <person name="Kuo A."/>
            <person name="Mondo S."/>
            <person name="Pangilinan J."/>
            <person name="Riley R."/>
            <person name="Labutti K."/>
            <person name="Andreopoulos B."/>
            <person name="Lipzen A."/>
            <person name="Chen C."/>
            <person name="Yanf M."/>
            <person name="Daum C."/>
            <person name="Ng V."/>
            <person name="Clum A."/>
            <person name="Ohm R."/>
            <person name="Martin F."/>
            <person name="Silar P."/>
            <person name="Natvig D."/>
            <person name="Lalanne C."/>
            <person name="Gautier V."/>
            <person name="Ament-Velasquez S.L."/>
            <person name="Kruys A."/>
            <person name="Hutchinson M.I."/>
            <person name="Powell A.J."/>
            <person name="Barry K."/>
            <person name="Miller A.N."/>
            <person name="Grigoriev I.V."/>
            <person name="Debuchy R."/>
            <person name="Gladieux P."/>
            <person name="Thoren M.H."/>
            <person name="Johannesson H."/>
        </authorList>
    </citation>
    <scope>NUCLEOTIDE SEQUENCE</scope>
    <source>
        <strain evidence="3">PSN309</strain>
    </source>
</reference>
<dbReference type="AlphaFoldDB" id="A0AAN6WYG6"/>
<name>A0AAN6WYG6_9PEZI</name>